<evidence type="ECO:0000313" key="1">
    <source>
        <dbReference type="EMBL" id="SVD34017.1"/>
    </source>
</evidence>
<dbReference type="InterPro" id="IPR027417">
    <property type="entry name" value="P-loop_NTPase"/>
</dbReference>
<dbReference type="GO" id="GO:0008408">
    <property type="term" value="F:3'-5' exonuclease activity"/>
    <property type="evidence" value="ECO:0007669"/>
    <property type="project" value="InterPro"/>
</dbReference>
<organism evidence="1">
    <name type="scientific">marine metagenome</name>
    <dbReference type="NCBI Taxonomy" id="408172"/>
    <lineage>
        <taxon>unclassified sequences</taxon>
        <taxon>metagenomes</taxon>
        <taxon>ecological metagenomes</taxon>
    </lineage>
</organism>
<dbReference type="InterPro" id="IPR050238">
    <property type="entry name" value="DNA_Rep/Repair_Clamp_Loader"/>
</dbReference>
<sequence length="235" mass="26542">MPFGDILGQEHAIELLCHAVQRDRMPHAWLFTGQANIGKFKTAVALAQKLNCSKIGEDACGKCDFCLQIKEENFPDFLVLRPEGKFIKIDQVRNSLNWLNLHPDQAKKRVLILDGAENLGREAANAFLKTLEEPAPNTIIILIALSTKQLPETIVSRCQQIRFRPLSPEITEYILRRNTDLSEELVQLISSYGMGSVKGNLANSFEIMQTVQNTAIKWLTTFKSETLEDLLRTCE</sequence>
<dbReference type="InterPro" id="IPR004622">
    <property type="entry name" value="DNA_pol_HolB"/>
</dbReference>
<dbReference type="Pfam" id="PF13177">
    <property type="entry name" value="DNA_pol3_delta2"/>
    <property type="match status" value="1"/>
</dbReference>
<dbReference type="Gene3D" id="3.40.50.300">
    <property type="entry name" value="P-loop containing nucleotide triphosphate hydrolases"/>
    <property type="match status" value="1"/>
</dbReference>
<feature type="non-terminal residue" evidence="1">
    <location>
        <position position="235"/>
    </location>
</feature>
<dbReference type="EMBL" id="UINC01144478">
    <property type="protein sequence ID" value="SVD34017.1"/>
    <property type="molecule type" value="Genomic_DNA"/>
</dbReference>
<accession>A0A382UIX1</accession>
<gene>
    <name evidence="1" type="ORF">METZ01_LOCUS386871</name>
</gene>
<dbReference type="AlphaFoldDB" id="A0A382UIX1"/>
<name>A0A382UIX1_9ZZZZ</name>
<reference evidence="1" key="1">
    <citation type="submission" date="2018-05" db="EMBL/GenBank/DDBJ databases">
        <authorList>
            <person name="Lanie J.A."/>
            <person name="Ng W.-L."/>
            <person name="Kazmierczak K.M."/>
            <person name="Andrzejewski T.M."/>
            <person name="Davidsen T.M."/>
            <person name="Wayne K.J."/>
            <person name="Tettelin H."/>
            <person name="Glass J.I."/>
            <person name="Rusch D."/>
            <person name="Podicherti R."/>
            <person name="Tsui H.-C.T."/>
            <person name="Winkler M.E."/>
        </authorList>
    </citation>
    <scope>NUCLEOTIDE SEQUENCE</scope>
</reference>
<dbReference type="GO" id="GO:0006261">
    <property type="term" value="P:DNA-templated DNA replication"/>
    <property type="evidence" value="ECO:0007669"/>
    <property type="project" value="TreeGrafter"/>
</dbReference>
<proteinExistence type="predicted"/>
<dbReference type="PANTHER" id="PTHR11669">
    <property type="entry name" value="REPLICATION FACTOR C / DNA POLYMERASE III GAMMA-TAU SUBUNIT"/>
    <property type="match status" value="1"/>
</dbReference>
<evidence type="ECO:0008006" key="2">
    <source>
        <dbReference type="Google" id="ProtNLM"/>
    </source>
</evidence>
<dbReference type="NCBIfam" id="TIGR00678">
    <property type="entry name" value="holB"/>
    <property type="match status" value="1"/>
</dbReference>
<dbReference type="SUPFAM" id="SSF52540">
    <property type="entry name" value="P-loop containing nucleoside triphosphate hydrolases"/>
    <property type="match status" value="1"/>
</dbReference>
<protein>
    <recommendedName>
        <fullName evidence="2">DNA polymerase III subunit delta</fullName>
    </recommendedName>
</protein>
<dbReference type="FunFam" id="3.40.50.300:FF:001255">
    <property type="entry name" value="DNA polymerase III subunit delta"/>
    <property type="match status" value="1"/>
</dbReference>
<dbReference type="GO" id="GO:0003887">
    <property type="term" value="F:DNA-directed DNA polymerase activity"/>
    <property type="evidence" value="ECO:0007669"/>
    <property type="project" value="InterPro"/>
</dbReference>
<dbReference type="PANTHER" id="PTHR11669:SF8">
    <property type="entry name" value="DNA POLYMERASE III SUBUNIT DELTA"/>
    <property type="match status" value="1"/>
</dbReference>